<organism evidence="6 7">
    <name type="scientific">Aquella oligotrophica</name>
    <dbReference type="NCBI Taxonomy" id="2067065"/>
    <lineage>
        <taxon>Bacteria</taxon>
        <taxon>Pseudomonadati</taxon>
        <taxon>Pseudomonadota</taxon>
        <taxon>Betaproteobacteria</taxon>
        <taxon>Neisseriales</taxon>
        <taxon>Neisseriaceae</taxon>
        <taxon>Aquella</taxon>
    </lineage>
</organism>
<dbReference type="EMBL" id="CP024847">
    <property type="protein sequence ID" value="AUR51715.1"/>
    <property type="molecule type" value="Genomic_DNA"/>
</dbReference>
<dbReference type="Gene3D" id="3.40.50.300">
    <property type="entry name" value="P-loop containing nucleotide triphosphate hydrolases"/>
    <property type="match status" value="2"/>
</dbReference>
<proteinExistence type="predicted"/>
<dbReference type="Pfam" id="PF00005">
    <property type="entry name" value="ABC_tran"/>
    <property type="match status" value="2"/>
</dbReference>
<keyword evidence="3" id="KW-0547">Nucleotide-binding</keyword>
<dbReference type="InterPro" id="IPR027417">
    <property type="entry name" value="P-loop_NTPase"/>
</dbReference>
<evidence type="ECO:0000259" key="5">
    <source>
        <dbReference type="PROSITE" id="PS50893"/>
    </source>
</evidence>
<evidence type="ECO:0000256" key="3">
    <source>
        <dbReference type="ARBA" id="ARBA00022741"/>
    </source>
</evidence>
<keyword evidence="7" id="KW-1185">Reference proteome</keyword>
<evidence type="ECO:0000256" key="2">
    <source>
        <dbReference type="ARBA" id="ARBA00022475"/>
    </source>
</evidence>
<keyword evidence="2" id="KW-0472">Membrane</keyword>
<dbReference type="PANTHER" id="PTHR43553">
    <property type="entry name" value="HEAVY METAL TRANSPORTER"/>
    <property type="match status" value="1"/>
</dbReference>
<dbReference type="GO" id="GO:0042626">
    <property type="term" value="F:ATPase-coupled transmembrane transporter activity"/>
    <property type="evidence" value="ECO:0007669"/>
    <property type="project" value="TreeGrafter"/>
</dbReference>
<dbReference type="SUPFAM" id="SSF52540">
    <property type="entry name" value="P-loop containing nucleoside triphosphate hydrolases"/>
    <property type="match status" value="2"/>
</dbReference>
<feature type="domain" description="ABC transporter" evidence="5">
    <location>
        <begin position="253"/>
        <end position="453"/>
    </location>
</feature>
<name>A0A2I7N670_9NEIS</name>
<dbReference type="KEGG" id="nba:CUN60_05200"/>
<dbReference type="GO" id="GO:0043190">
    <property type="term" value="C:ATP-binding cassette (ABC) transporter complex"/>
    <property type="evidence" value="ECO:0007669"/>
    <property type="project" value="TreeGrafter"/>
</dbReference>
<protein>
    <recommendedName>
        <fullName evidence="5">ABC transporter domain-containing protein</fullName>
    </recommendedName>
</protein>
<sequence length="453" mass="50958">MTKTNVFYLKDFSFQYPFSKQKIEINGELAIHHGECILLKGASGSGKSTLLMALKGLIPHLIHGKITGEILFHNKSIRAISAEESLKIGYLQQNPDSQLICHTVFDELAFGLENLSTPREKIIQLVTDISQKFAVSHLLERSVKSLSGGQKQIINLLAILLLEPEVLLLDEPTAFLDPDSAYKLVNLIKEHIADKVVVIIEHNYHYFQPLVNRVINIDINGNIHEEKLNDEDWNQSLPVINPLPFNLEHKTLLKIDNLNFNYDNSEILLEKINLDIGKGEIIGIIGKNGAGKSTLFKLICGIIPSKNQIIYNSQPVGKIAKKQLWNDISLLWQNPESHFIHNAVEMELNGNLELATELGLDKHLKNNPFCLSEGQKRRLSLGIILNKKPQLLLLDEPTFGQDLKNKQILGNILVKIANEGTSLLIISHDPDFLRSITKKTYQLVNKSLEPCII</sequence>
<keyword evidence="1" id="KW-0813">Transport</keyword>
<feature type="domain" description="ABC transporter" evidence="5">
    <location>
        <begin position="7"/>
        <end position="245"/>
    </location>
</feature>
<dbReference type="SMART" id="SM00382">
    <property type="entry name" value="AAA"/>
    <property type="match status" value="2"/>
</dbReference>
<dbReference type="InterPro" id="IPR015856">
    <property type="entry name" value="ABC_transpr_CbiO/EcfA_su"/>
</dbReference>
<keyword evidence="4" id="KW-0067">ATP-binding</keyword>
<dbReference type="InterPro" id="IPR050095">
    <property type="entry name" value="ECF_ABC_transporter_ATP-bd"/>
</dbReference>
<gene>
    <name evidence="6" type="ORF">CUN60_05200</name>
</gene>
<accession>A0A2I7N670</accession>
<evidence type="ECO:0000313" key="7">
    <source>
        <dbReference type="Proteomes" id="UP000236655"/>
    </source>
</evidence>
<reference evidence="7" key="1">
    <citation type="submission" date="2017-11" db="EMBL/GenBank/DDBJ databases">
        <authorList>
            <person name="Chan K.G."/>
            <person name="Lee L.S."/>
        </authorList>
    </citation>
    <scope>NUCLEOTIDE SEQUENCE [LARGE SCALE GENOMIC DNA]</scope>
    <source>
        <strain evidence="7">DSM 100970</strain>
    </source>
</reference>
<evidence type="ECO:0000313" key="6">
    <source>
        <dbReference type="EMBL" id="AUR51715.1"/>
    </source>
</evidence>
<dbReference type="OrthoDB" id="9802772at2"/>
<dbReference type="Proteomes" id="UP000236655">
    <property type="component" value="Chromosome"/>
</dbReference>
<evidence type="ECO:0000256" key="1">
    <source>
        <dbReference type="ARBA" id="ARBA00022448"/>
    </source>
</evidence>
<keyword evidence="2" id="KW-1003">Cell membrane</keyword>
<dbReference type="RefSeq" id="WP_102951014.1">
    <property type="nucleotide sequence ID" value="NZ_CP024847.1"/>
</dbReference>
<evidence type="ECO:0000256" key="4">
    <source>
        <dbReference type="ARBA" id="ARBA00022840"/>
    </source>
</evidence>
<dbReference type="AlphaFoldDB" id="A0A2I7N670"/>
<dbReference type="PROSITE" id="PS50893">
    <property type="entry name" value="ABC_TRANSPORTER_2"/>
    <property type="match status" value="2"/>
</dbReference>
<dbReference type="InterPro" id="IPR003593">
    <property type="entry name" value="AAA+_ATPase"/>
</dbReference>
<dbReference type="GO" id="GO:0016887">
    <property type="term" value="F:ATP hydrolysis activity"/>
    <property type="evidence" value="ECO:0007669"/>
    <property type="project" value="InterPro"/>
</dbReference>
<dbReference type="CDD" id="cd03225">
    <property type="entry name" value="ABC_cobalt_CbiO_domain1"/>
    <property type="match status" value="1"/>
</dbReference>
<dbReference type="GO" id="GO:0005524">
    <property type="term" value="F:ATP binding"/>
    <property type="evidence" value="ECO:0007669"/>
    <property type="project" value="UniProtKB-KW"/>
</dbReference>
<dbReference type="InterPro" id="IPR003439">
    <property type="entry name" value="ABC_transporter-like_ATP-bd"/>
</dbReference>